<evidence type="ECO:0000313" key="6">
    <source>
        <dbReference type="Proteomes" id="UP000658131"/>
    </source>
</evidence>
<keyword evidence="2" id="KW-0560">Oxidoreductase</keyword>
<evidence type="ECO:0000256" key="1">
    <source>
        <dbReference type="ARBA" id="ARBA00001964"/>
    </source>
</evidence>
<comment type="caution">
    <text evidence="5">The sequence shown here is derived from an EMBL/GenBank/DDBJ whole genome shotgun (WGS) entry which is preliminary data.</text>
</comment>
<protein>
    <submittedName>
        <fullName evidence="5">Alpha-ketoacid dehydrogenase subunit beta</fullName>
    </submittedName>
</protein>
<proteinExistence type="predicted"/>
<dbReference type="NCBIfam" id="NF006667">
    <property type="entry name" value="PRK09212.1"/>
    <property type="match status" value="1"/>
</dbReference>
<accession>A0ABR7NLR1</accession>
<dbReference type="InterPro" id="IPR029061">
    <property type="entry name" value="THDP-binding"/>
</dbReference>
<dbReference type="CDD" id="cd07036">
    <property type="entry name" value="TPP_PYR_E1-PDHc-beta_like"/>
    <property type="match status" value="1"/>
</dbReference>
<dbReference type="Pfam" id="PF02779">
    <property type="entry name" value="Transket_pyr"/>
    <property type="match status" value="1"/>
</dbReference>
<evidence type="ECO:0000259" key="4">
    <source>
        <dbReference type="SMART" id="SM00861"/>
    </source>
</evidence>
<gene>
    <name evidence="5" type="ORF">H8717_12605</name>
</gene>
<dbReference type="InterPro" id="IPR033248">
    <property type="entry name" value="Transketolase_C"/>
</dbReference>
<evidence type="ECO:0000256" key="2">
    <source>
        <dbReference type="ARBA" id="ARBA00023002"/>
    </source>
</evidence>
<dbReference type="Pfam" id="PF02780">
    <property type="entry name" value="Transketolase_C"/>
    <property type="match status" value="1"/>
</dbReference>
<dbReference type="PANTHER" id="PTHR43257:SF2">
    <property type="entry name" value="PYRUVATE DEHYDROGENASE E1 COMPONENT SUBUNIT BETA"/>
    <property type="match status" value="1"/>
</dbReference>
<keyword evidence="6" id="KW-1185">Reference proteome</keyword>
<dbReference type="SUPFAM" id="SSF52922">
    <property type="entry name" value="TK C-terminal domain-like"/>
    <property type="match status" value="1"/>
</dbReference>
<sequence>MSIKSYREATFDAMKEEMIRDGTVYAIAEDINGNGGTHGRYTGLGEAIGDPGRVIDAPISEAIIVGSAVGAAMSGLRPIVDLRFSNCIPCAMDEIVNQAAKSRYMFGGQAKVPMVIRAPDGILKMQGAHHTDCLEAWFTHVPGLQVVVPSTPAEGKGLLKTAIRNDNPVLFFEHKKLMAMTGEVPEEDYTIPFGKARVVREGRDVSVIVYGIMVSRALEAAEKLAAEGIDAEIIDLRTLSPWDREAVLASVKKTGRAVVAHEAVRQSGFGAEISATIAEEAFGALKAPVIRIGAPFVPIPMAPNLEDLCRVLPENIYEGVHRALGRQSDR</sequence>
<dbReference type="SUPFAM" id="SSF52518">
    <property type="entry name" value="Thiamin diphosphate-binding fold (THDP-binding)"/>
    <property type="match status" value="1"/>
</dbReference>
<dbReference type="Gene3D" id="3.40.50.970">
    <property type="match status" value="1"/>
</dbReference>
<dbReference type="InterPro" id="IPR005475">
    <property type="entry name" value="Transketolase-like_Pyr-bd"/>
</dbReference>
<feature type="domain" description="Transketolase-like pyrimidine-binding" evidence="4">
    <location>
        <begin position="4"/>
        <end position="180"/>
    </location>
</feature>
<keyword evidence="3" id="KW-0786">Thiamine pyrophosphate</keyword>
<comment type="cofactor">
    <cofactor evidence="1">
        <name>thiamine diphosphate</name>
        <dbReference type="ChEBI" id="CHEBI:58937"/>
    </cofactor>
</comment>
<dbReference type="EMBL" id="JACRTB010000025">
    <property type="protein sequence ID" value="MBC8577244.1"/>
    <property type="molecule type" value="Genomic_DNA"/>
</dbReference>
<dbReference type="RefSeq" id="WP_262400707.1">
    <property type="nucleotide sequence ID" value="NZ_JACRTB010000025.1"/>
</dbReference>
<dbReference type="InterPro" id="IPR009014">
    <property type="entry name" value="Transketo_C/PFOR_II"/>
</dbReference>
<reference evidence="5 6" key="1">
    <citation type="submission" date="2020-08" db="EMBL/GenBank/DDBJ databases">
        <title>Genome public.</title>
        <authorList>
            <person name="Liu C."/>
            <person name="Sun Q."/>
        </authorList>
    </citation>
    <scope>NUCLEOTIDE SEQUENCE [LARGE SCALE GENOMIC DNA]</scope>
    <source>
        <strain evidence="5 6">BX1</strain>
    </source>
</reference>
<name>A0ABR7NLR1_9FIRM</name>
<evidence type="ECO:0000256" key="3">
    <source>
        <dbReference type="ARBA" id="ARBA00023052"/>
    </source>
</evidence>
<dbReference type="SMART" id="SM00861">
    <property type="entry name" value="Transket_pyr"/>
    <property type="match status" value="1"/>
</dbReference>
<dbReference type="PANTHER" id="PTHR43257">
    <property type="entry name" value="PYRUVATE DEHYDROGENASE E1 COMPONENT BETA SUBUNIT"/>
    <property type="match status" value="1"/>
</dbReference>
<dbReference type="Gene3D" id="3.40.50.920">
    <property type="match status" value="1"/>
</dbReference>
<organism evidence="5 6">
    <name type="scientific">Yanshouia hominis</name>
    <dbReference type="NCBI Taxonomy" id="2763673"/>
    <lineage>
        <taxon>Bacteria</taxon>
        <taxon>Bacillati</taxon>
        <taxon>Bacillota</taxon>
        <taxon>Clostridia</taxon>
        <taxon>Eubacteriales</taxon>
        <taxon>Oscillospiraceae</taxon>
        <taxon>Yanshouia</taxon>
    </lineage>
</organism>
<evidence type="ECO:0000313" key="5">
    <source>
        <dbReference type="EMBL" id="MBC8577244.1"/>
    </source>
</evidence>
<dbReference type="Proteomes" id="UP000658131">
    <property type="component" value="Unassembled WGS sequence"/>
</dbReference>